<dbReference type="InterPro" id="IPR015424">
    <property type="entry name" value="PyrdxlP-dep_Trfase"/>
</dbReference>
<dbReference type="CDD" id="cd00609">
    <property type="entry name" value="AAT_like"/>
    <property type="match status" value="1"/>
</dbReference>
<protein>
    <submittedName>
        <fullName evidence="7">PLP-dependent aminotransferase family protein</fullName>
    </submittedName>
</protein>
<dbReference type="InterPro" id="IPR015421">
    <property type="entry name" value="PyrdxlP-dep_Trfase_major"/>
</dbReference>
<reference evidence="8" key="1">
    <citation type="journal article" date="2021" name="Syst. Appl. Microbiol.">
        <title>Roseomonas hellenica sp. nov., isolated from roots of wild-growing Alkanna tinctoria.</title>
        <authorList>
            <person name="Rat A."/>
            <person name="Naranjo H.D."/>
            <person name="Lebbe L."/>
            <person name="Cnockaert M."/>
            <person name="Krigas N."/>
            <person name="Grigoriadou K."/>
            <person name="Maloupa E."/>
            <person name="Willems A."/>
        </authorList>
    </citation>
    <scope>NUCLEOTIDE SEQUENCE [LARGE SCALE GENOMIC DNA]</scope>
    <source>
        <strain evidence="8">LMG 31523</strain>
    </source>
</reference>
<dbReference type="CDD" id="cd07377">
    <property type="entry name" value="WHTH_GntR"/>
    <property type="match status" value="1"/>
</dbReference>
<evidence type="ECO:0000259" key="6">
    <source>
        <dbReference type="PROSITE" id="PS50949"/>
    </source>
</evidence>
<evidence type="ECO:0000256" key="5">
    <source>
        <dbReference type="ARBA" id="ARBA00023163"/>
    </source>
</evidence>
<dbReference type="PANTHER" id="PTHR46577:SF1">
    <property type="entry name" value="HTH-TYPE TRANSCRIPTIONAL REGULATORY PROTEIN GABR"/>
    <property type="match status" value="1"/>
</dbReference>
<proteinExistence type="inferred from homology"/>
<keyword evidence="7" id="KW-0808">Transferase</keyword>
<keyword evidence="2" id="KW-0663">Pyridoxal phosphate</keyword>
<dbReference type="InterPro" id="IPR051446">
    <property type="entry name" value="HTH_trans_reg/aminotransferase"/>
</dbReference>
<name>A0ABS5EU75_9PROT</name>
<dbReference type="InterPro" id="IPR036388">
    <property type="entry name" value="WH-like_DNA-bd_sf"/>
</dbReference>
<evidence type="ECO:0000313" key="8">
    <source>
        <dbReference type="Proteomes" id="UP001196870"/>
    </source>
</evidence>
<dbReference type="Pfam" id="PF00392">
    <property type="entry name" value="GntR"/>
    <property type="match status" value="1"/>
</dbReference>
<dbReference type="SUPFAM" id="SSF46785">
    <property type="entry name" value="Winged helix' DNA-binding domain"/>
    <property type="match status" value="1"/>
</dbReference>
<sequence length="513" mass="56327">MIRDPGPAWAPLFSRFDRAQGQLKAQIRHALVQALDAGVLQPGTKLPSGRQLAALLDVARITIVEVYQQLVDQGYLVARERSGIFVAPPAASLPAPIPAADGGDEGWEQRFAIRPGRAVNLYKPHDWQRYRYPFLFGELDPALFPAAEWRDAVKVASSKGAIQSWSVDMIDADDRLLIEQLCQNVLPRRAIWAAPEEVMVTLGAQQALYFLLRLFAGPGTVVGVEDPGYPDSRRMAQLQTRHLRHIAVDAEGAVPDAAFAACDLVLLTPGHHSPTSVVMSPERRREVMHLARARGIILVEDDYDADLFAEGAPMPPLRATDPERRVIHVGSFSKTLSPGLRLGFVVAPRPVISELRALRRLSMRHPPSNNQRAMASFIALGHYRSHLRRVDAALAQRAQLMDRLLPQHLAGCRWQRGAGASSVWVTGPDTLDARRLAEAARHHGVLMEPGEAFFAEPGQGRNSFRLGFSSLATERIEDGLARLAAAGPFAPELSPTCAMRQQETPQPLQTAAE</sequence>
<dbReference type="EMBL" id="JAAGBB010000005">
    <property type="protein sequence ID" value="MBR0663842.1"/>
    <property type="molecule type" value="Genomic_DNA"/>
</dbReference>
<evidence type="ECO:0000256" key="4">
    <source>
        <dbReference type="ARBA" id="ARBA00023125"/>
    </source>
</evidence>
<dbReference type="InterPro" id="IPR036390">
    <property type="entry name" value="WH_DNA-bd_sf"/>
</dbReference>
<keyword evidence="3" id="KW-0805">Transcription regulation</keyword>
<comment type="similarity">
    <text evidence="1">In the C-terminal section; belongs to the class-I pyridoxal-phosphate-dependent aminotransferase family.</text>
</comment>
<keyword evidence="8" id="KW-1185">Reference proteome</keyword>
<dbReference type="PROSITE" id="PS50949">
    <property type="entry name" value="HTH_GNTR"/>
    <property type="match status" value="1"/>
</dbReference>
<evidence type="ECO:0000256" key="3">
    <source>
        <dbReference type="ARBA" id="ARBA00023015"/>
    </source>
</evidence>
<dbReference type="SMART" id="SM00345">
    <property type="entry name" value="HTH_GNTR"/>
    <property type="match status" value="1"/>
</dbReference>
<accession>A0ABS5EU75</accession>
<evidence type="ECO:0000256" key="2">
    <source>
        <dbReference type="ARBA" id="ARBA00022898"/>
    </source>
</evidence>
<dbReference type="InterPro" id="IPR000524">
    <property type="entry name" value="Tscrpt_reg_HTH_GntR"/>
</dbReference>
<dbReference type="RefSeq" id="WP_211851433.1">
    <property type="nucleotide sequence ID" value="NZ_JAAGBB010000005.1"/>
</dbReference>
<dbReference type="Pfam" id="PF00155">
    <property type="entry name" value="Aminotran_1_2"/>
    <property type="match status" value="1"/>
</dbReference>
<dbReference type="PANTHER" id="PTHR46577">
    <property type="entry name" value="HTH-TYPE TRANSCRIPTIONAL REGULATORY PROTEIN GABR"/>
    <property type="match status" value="1"/>
</dbReference>
<gene>
    <name evidence="7" type="ORF">GXW71_05665</name>
</gene>
<evidence type="ECO:0000313" key="7">
    <source>
        <dbReference type="EMBL" id="MBR0663842.1"/>
    </source>
</evidence>
<dbReference type="SUPFAM" id="SSF53383">
    <property type="entry name" value="PLP-dependent transferases"/>
    <property type="match status" value="1"/>
</dbReference>
<evidence type="ECO:0000256" key="1">
    <source>
        <dbReference type="ARBA" id="ARBA00005384"/>
    </source>
</evidence>
<comment type="caution">
    <text evidence="7">The sequence shown here is derived from an EMBL/GenBank/DDBJ whole genome shotgun (WGS) entry which is preliminary data.</text>
</comment>
<keyword evidence="7" id="KW-0032">Aminotransferase</keyword>
<organism evidence="7 8">
    <name type="scientific">Plastoroseomonas hellenica</name>
    <dbReference type="NCBI Taxonomy" id="2687306"/>
    <lineage>
        <taxon>Bacteria</taxon>
        <taxon>Pseudomonadati</taxon>
        <taxon>Pseudomonadota</taxon>
        <taxon>Alphaproteobacteria</taxon>
        <taxon>Acetobacterales</taxon>
        <taxon>Acetobacteraceae</taxon>
        <taxon>Plastoroseomonas</taxon>
    </lineage>
</organism>
<keyword evidence="4" id="KW-0238">DNA-binding</keyword>
<dbReference type="InterPro" id="IPR004839">
    <property type="entry name" value="Aminotransferase_I/II_large"/>
</dbReference>
<feature type="domain" description="HTH gntR-type" evidence="6">
    <location>
        <begin position="21"/>
        <end position="89"/>
    </location>
</feature>
<dbReference type="Gene3D" id="3.40.640.10">
    <property type="entry name" value="Type I PLP-dependent aspartate aminotransferase-like (Major domain)"/>
    <property type="match status" value="1"/>
</dbReference>
<keyword evidence="5" id="KW-0804">Transcription</keyword>
<dbReference type="Proteomes" id="UP001196870">
    <property type="component" value="Unassembled WGS sequence"/>
</dbReference>
<dbReference type="GO" id="GO:0008483">
    <property type="term" value="F:transaminase activity"/>
    <property type="evidence" value="ECO:0007669"/>
    <property type="project" value="UniProtKB-KW"/>
</dbReference>
<dbReference type="Gene3D" id="1.10.10.10">
    <property type="entry name" value="Winged helix-like DNA-binding domain superfamily/Winged helix DNA-binding domain"/>
    <property type="match status" value="1"/>
</dbReference>